<evidence type="ECO:0000256" key="4">
    <source>
        <dbReference type="PROSITE-ProRule" id="PRU00335"/>
    </source>
</evidence>
<dbReference type="PROSITE" id="PS01081">
    <property type="entry name" value="HTH_TETR_1"/>
    <property type="match status" value="1"/>
</dbReference>
<sequence length="191" mass="21100">MSDMRSQLLETAARLFAERGYEAVSMRNIARLVGVTQANLYYHFRDKADLIEATLASVFEACARDLDAWLAQHPSNQLEAFVRWFVRRLMTDRIFARLLYRELLDGDEARIATLSSTVLRQPFQSIVAAVEQGRTDISAKEVALSLVGFALGQVLILPLAPGLTGDSERSESVDQVASQLLALIQSASVVG</sequence>
<evidence type="ECO:0000313" key="7">
    <source>
        <dbReference type="Proteomes" id="UP000283469"/>
    </source>
</evidence>
<dbReference type="RefSeq" id="WP_119748545.1">
    <property type="nucleotide sequence ID" value="NZ_QVRA01000018.1"/>
</dbReference>
<dbReference type="PANTHER" id="PTHR30055">
    <property type="entry name" value="HTH-TYPE TRANSCRIPTIONAL REGULATOR RUTR"/>
    <property type="match status" value="1"/>
</dbReference>
<dbReference type="EMBL" id="QVRA01000018">
    <property type="protein sequence ID" value="RJG53131.1"/>
    <property type="molecule type" value="Genomic_DNA"/>
</dbReference>
<evidence type="ECO:0000313" key="6">
    <source>
        <dbReference type="EMBL" id="RJG53131.1"/>
    </source>
</evidence>
<dbReference type="Pfam" id="PF00440">
    <property type="entry name" value="TetR_N"/>
    <property type="match status" value="1"/>
</dbReference>
<evidence type="ECO:0000256" key="1">
    <source>
        <dbReference type="ARBA" id="ARBA00023015"/>
    </source>
</evidence>
<dbReference type="PRINTS" id="PR00455">
    <property type="entry name" value="HTHTETR"/>
</dbReference>
<evidence type="ECO:0000259" key="5">
    <source>
        <dbReference type="PROSITE" id="PS50977"/>
    </source>
</evidence>
<feature type="DNA-binding region" description="H-T-H motif" evidence="4">
    <location>
        <begin position="25"/>
        <end position="44"/>
    </location>
</feature>
<evidence type="ECO:0000256" key="3">
    <source>
        <dbReference type="ARBA" id="ARBA00023163"/>
    </source>
</evidence>
<protein>
    <submittedName>
        <fullName evidence="6">TetR/AcrR family transcriptional regulator</fullName>
    </submittedName>
</protein>
<reference evidence="6 7" key="1">
    <citation type="submission" date="2018-08" db="EMBL/GenBank/DDBJ databases">
        <title>Sphingobium sp. EO9.</title>
        <authorList>
            <person name="Park Y."/>
            <person name="Kim K.H."/>
            <person name="Jeon C.O."/>
        </authorList>
    </citation>
    <scope>NUCLEOTIDE SEQUENCE [LARGE SCALE GENOMIC DNA]</scope>
    <source>
        <strain evidence="6 7">EO9</strain>
    </source>
</reference>
<dbReference type="GO" id="GO:0003700">
    <property type="term" value="F:DNA-binding transcription factor activity"/>
    <property type="evidence" value="ECO:0007669"/>
    <property type="project" value="TreeGrafter"/>
</dbReference>
<keyword evidence="1" id="KW-0805">Transcription regulation</keyword>
<evidence type="ECO:0000256" key="2">
    <source>
        <dbReference type="ARBA" id="ARBA00023125"/>
    </source>
</evidence>
<organism evidence="6 7">
    <name type="scientific">Sphingobium terrigena</name>
    <dbReference type="NCBI Taxonomy" id="2304063"/>
    <lineage>
        <taxon>Bacteria</taxon>
        <taxon>Pseudomonadati</taxon>
        <taxon>Pseudomonadota</taxon>
        <taxon>Alphaproteobacteria</taxon>
        <taxon>Sphingomonadales</taxon>
        <taxon>Sphingomonadaceae</taxon>
        <taxon>Sphingobium</taxon>
    </lineage>
</organism>
<dbReference type="GO" id="GO:0000976">
    <property type="term" value="F:transcription cis-regulatory region binding"/>
    <property type="evidence" value="ECO:0007669"/>
    <property type="project" value="TreeGrafter"/>
</dbReference>
<keyword evidence="7" id="KW-1185">Reference proteome</keyword>
<dbReference type="Gene3D" id="1.10.357.10">
    <property type="entry name" value="Tetracycline Repressor, domain 2"/>
    <property type="match status" value="1"/>
</dbReference>
<proteinExistence type="predicted"/>
<dbReference type="AlphaFoldDB" id="A0A418YP94"/>
<dbReference type="SUPFAM" id="SSF46689">
    <property type="entry name" value="Homeodomain-like"/>
    <property type="match status" value="1"/>
</dbReference>
<keyword evidence="3" id="KW-0804">Transcription</keyword>
<dbReference type="InterPro" id="IPR023772">
    <property type="entry name" value="DNA-bd_HTH_TetR-type_CS"/>
</dbReference>
<keyword evidence="2 4" id="KW-0238">DNA-binding</keyword>
<gene>
    <name evidence="6" type="ORF">D0Z70_17000</name>
</gene>
<dbReference type="SUPFAM" id="SSF48498">
    <property type="entry name" value="Tetracyclin repressor-like, C-terminal domain"/>
    <property type="match status" value="1"/>
</dbReference>
<dbReference type="PROSITE" id="PS50977">
    <property type="entry name" value="HTH_TETR_2"/>
    <property type="match status" value="1"/>
</dbReference>
<dbReference type="Proteomes" id="UP000283469">
    <property type="component" value="Unassembled WGS sequence"/>
</dbReference>
<dbReference type="InterPro" id="IPR050109">
    <property type="entry name" value="HTH-type_TetR-like_transc_reg"/>
</dbReference>
<dbReference type="OrthoDB" id="9808189at2"/>
<comment type="caution">
    <text evidence="6">The sequence shown here is derived from an EMBL/GenBank/DDBJ whole genome shotgun (WGS) entry which is preliminary data.</text>
</comment>
<dbReference type="InterPro" id="IPR009057">
    <property type="entry name" value="Homeodomain-like_sf"/>
</dbReference>
<accession>A0A418YP94</accession>
<dbReference type="PANTHER" id="PTHR30055:SF234">
    <property type="entry name" value="HTH-TYPE TRANSCRIPTIONAL REGULATOR BETI"/>
    <property type="match status" value="1"/>
</dbReference>
<dbReference type="InterPro" id="IPR001647">
    <property type="entry name" value="HTH_TetR"/>
</dbReference>
<dbReference type="InterPro" id="IPR036271">
    <property type="entry name" value="Tet_transcr_reg_TetR-rel_C_sf"/>
</dbReference>
<name>A0A418YP94_9SPHN</name>
<feature type="domain" description="HTH tetR-type" evidence="5">
    <location>
        <begin position="2"/>
        <end position="62"/>
    </location>
</feature>